<dbReference type="GO" id="GO:0080043">
    <property type="term" value="F:quercetin 3-O-glucosyltransferase activity"/>
    <property type="evidence" value="ECO:0007669"/>
    <property type="project" value="TreeGrafter"/>
</dbReference>
<dbReference type="PANTHER" id="PTHR11926:SF1374">
    <property type="entry name" value="UDP-GLYCOSYLTRANSFERASE 76F1-RELATED"/>
    <property type="match status" value="1"/>
</dbReference>
<reference evidence="2 3" key="1">
    <citation type="submission" date="2019-01" db="EMBL/GenBank/DDBJ databases">
        <title>Sequencing of cultivated peanut Arachis hypogaea provides insights into genome evolution and oil improvement.</title>
        <authorList>
            <person name="Chen X."/>
        </authorList>
    </citation>
    <scope>NUCLEOTIDE SEQUENCE [LARGE SCALE GENOMIC DNA]</scope>
    <source>
        <strain evidence="3">cv. Fuhuasheng</strain>
        <tissue evidence="2">Leaves</tissue>
    </source>
</reference>
<comment type="similarity">
    <text evidence="1">Belongs to the UDP-glycosyltransferase family.</text>
</comment>
<protein>
    <recommendedName>
        <fullName evidence="4">UDP-glycosyltransferase</fullName>
    </recommendedName>
</protein>
<proteinExistence type="inferred from homology"/>
<dbReference type="PANTHER" id="PTHR11926">
    <property type="entry name" value="GLUCOSYL/GLUCURONOSYL TRANSFERASES"/>
    <property type="match status" value="1"/>
</dbReference>
<dbReference type="Gene3D" id="3.40.50.2000">
    <property type="entry name" value="Glycogen Phosphorylase B"/>
    <property type="match status" value="1"/>
</dbReference>
<dbReference type="AlphaFoldDB" id="A0A444YD17"/>
<gene>
    <name evidence="2" type="ORF">Ahy_B07g087826</name>
</gene>
<evidence type="ECO:0008006" key="4">
    <source>
        <dbReference type="Google" id="ProtNLM"/>
    </source>
</evidence>
<accession>A0A444YD17</accession>
<dbReference type="Proteomes" id="UP000289738">
    <property type="component" value="Chromosome B07"/>
</dbReference>
<evidence type="ECO:0000313" key="2">
    <source>
        <dbReference type="EMBL" id="RYQ99813.1"/>
    </source>
</evidence>
<keyword evidence="3" id="KW-1185">Reference proteome</keyword>
<dbReference type="SUPFAM" id="SSF53756">
    <property type="entry name" value="UDP-Glycosyltransferase/glycogen phosphorylase"/>
    <property type="match status" value="1"/>
</dbReference>
<evidence type="ECO:0000256" key="1">
    <source>
        <dbReference type="ARBA" id="ARBA00009995"/>
    </source>
</evidence>
<sequence length="227" mass="26144">MRMEKQRKGVRLVLLPLPFQGHINPMLQLANILYSKGFSITIIHTTFNPPNPLNYPHFTFCPIQDGITDSSSLDLLHLIILLNIRCVTPFRDMLAKVISDARDNKEIVACLISDALFYFTQAVSNTFELPRIVLRTSGISSFVPFLLFPLLIERGYIPIQELARTIAGKVVADAVEQSWRWQEVAARWWFRFSKLQQRWLDGSYASDFELKIATTAVVGRKLSRWFR</sequence>
<name>A0A444YD17_ARAHY</name>
<dbReference type="FunFam" id="3.40.50.2000:FF:000120">
    <property type="entry name" value="UDP-glycosyltransferase 76C1"/>
    <property type="match status" value="1"/>
</dbReference>
<evidence type="ECO:0000313" key="3">
    <source>
        <dbReference type="Proteomes" id="UP000289738"/>
    </source>
</evidence>
<dbReference type="GO" id="GO:0080044">
    <property type="term" value="F:quercetin 7-O-glucosyltransferase activity"/>
    <property type="evidence" value="ECO:0007669"/>
    <property type="project" value="TreeGrafter"/>
</dbReference>
<dbReference type="EMBL" id="SDMP01000017">
    <property type="protein sequence ID" value="RYQ99813.1"/>
    <property type="molecule type" value="Genomic_DNA"/>
</dbReference>
<comment type="caution">
    <text evidence="2">The sequence shown here is derived from an EMBL/GenBank/DDBJ whole genome shotgun (WGS) entry which is preliminary data.</text>
</comment>
<organism evidence="2 3">
    <name type="scientific">Arachis hypogaea</name>
    <name type="common">Peanut</name>
    <dbReference type="NCBI Taxonomy" id="3818"/>
    <lineage>
        <taxon>Eukaryota</taxon>
        <taxon>Viridiplantae</taxon>
        <taxon>Streptophyta</taxon>
        <taxon>Embryophyta</taxon>
        <taxon>Tracheophyta</taxon>
        <taxon>Spermatophyta</taxon>
        <taxon>Magnoliopsida</taxon>
        <taxon>eudicotyledons</taxon>
        <taxon>Gunneridae</taxon>
        <taxon>Pentapetalae</taxon>
        <taxon>rosids</taxon>
        <taxon>fabids</taxon>
        <taxon>Fabales</taxon>
        <taxon>Fabaceae</taxon>
        <taxon>Papilionoideae</taxon>
        <taxon>50 kb inversion clade</taxon>
        <taxon>dalbergioids sensu lato</taxon>
        <taxon>Dalbergieae</taxon>
        <taxon>Pterocarpus clade</taxon>
        <taxon>Arachis</taxon>
    </lineage>
</organism>